<evidence type="ECO:0000313" key="2">
    <source>
        <dbReference type="EMBL" id="KAF4678708.1"/>
    </source>
</evidence>
<feature type="non-terminal residue" evidence="2">
    <location>
        <position position="1"/>
    </location>
</feature>
<gene>
    <name evidence="2" type="ORF">FOZ63_004949</name>
</gene>
<feature type="compositionally biased region" description="Pro residues" evidence="1">
    <location>
        <begin position="15"/>
        <end position="24"/>
    </location>
</feature>
<evidence type="ECO:0000313" key="3">
    <source>
        <dbReference type="Proteomes" id="UP000553632"/>
    </source>
</evidence>
<feature type="region of interest" description="Disordered" evidence="1">
    <location>
        <begin position="1"/>
        <end position="62"/>
    </location>
</feature>
<sequence>APVTQGHHGQCGPSPRKPTGPVAPGPCLWQEGETARKYRASSSAGGSGGQVPTSLSFGRPHGPKFDRELVPLTIPNSTWDAWLLYKATSITLLMGWSERGRHSSPVPDCLGGRLESHT</sequence>
<accession>A0A7J6N462</accession>
<dbReference type="AlphaFoldDB" id="A0A7J6N462"/>
<protein>
    <submittedName>
        <fullName evidence="2">Uncharacterized protein</fullName>
    </submittedName>
</protein>
<proteinExistence type="predicted"/>
<comment type="caution">
    <text evidence="2">The sequence shown here is derived from an EMBL/GenBank/DDBJ whole genome shotgun (WGS) entry which is preliminary data.</text>
</comment>
<dbReference type="EMBL" id="JABANO010041433">
    <property type="protein sequence ID" value="KAF4678708.1"/>
    <property type="molecule type" value="Genomic_DNA"/>
</dbReference>
<evidence type="ECO:0000256" key="1">
    <source>
        <dbReference type="SAM" id="MobiDB-lite"/>
    </source>
</evidence>
<organism evidence="2 3">
    <name type="scientific">Perkinsus olseni</name>
    <name type="common">Perkinsus atlanticus</name>
    <dbReference type="NCBI Taxonomy" id="32597"/>
    <lineage>
        <taxon>Eukaryota</taxon>
        <taxon>Sar</taxon>
        <taxon>Alveolata</taxon>
        <taxon>Perkinsozoa</taxon>
        <taxon>Perkinsea</taxon>
        <taxon>Perkinsida</taxon>
        <taxon>Perkinsidae</taxon>
        <taxon>Perkinsus</taxon>
    </lineage>
</organism>
<feature type="non-terminal residue" evidence="2">
    <location>
        <position position="118"/>
    </location>
</feature>
<name>A0A7J6N462_PEROL</name>
<reference evidence="2 3" key="1">
    <citation type="submission" date="2020-04" db="EMBL/GenBank/DDBJ databases">
        <title>Perkinsus olseni comparative genomics.</title>
        <authorList>
            <person name="Bogema D.R."/>
        </authorList>
    </citation>
    <scope>NUCLEOTIDE SEQUENCE [LARGE SCALE GENOMIC DNA]</scope>
    <source>
        <strain evidence="2 3">ATCC PRA-207</strain>
    </source>
</reference>
<keyword evidence="3" id="KW-1185">Reference proteome</keyword>
<dbReference type="Proteomes" id="UP000553632">
    <property type="component" value="Unassembled WGS sequence"/>
</dbReference>